<dbReference type="PROSITE" id="PS00211">
    <property type="entry name" value="ABC_TRANSPORTER_1"/>
    <property type="match status" value="1"/>
</dbReference>
<feature type="transmembrane region" description="Helical" evidence="8">
    <location>
        <begin position="502"/>
        <end position="523"/>
    </location>
</feature>
<protein>
    <recommendedName>
        <fullName evidence="9">ABC transporter domain-containing protein</fullName>
    </recommendedName>
</protein>
<evidence type="ECO:0000256" key="6">
    <source>
        <dbReference type="ARBA" id="ARBA00022989"/>
    </source>
</evidence>
<dbReference type="OrthoDB" id="66620at2759"/>
<evidence type="ECO:0000256" key="2">
    <source>
        <dbReference type="ARBA" id="ARBA00022448"/>
    </source>
</evidence>
<evidence type="ECO:0000259" key="9">
    <source>
        <dbReference type="PROSITE" id="PS50893"/>
    </source>
</evidence>
<dbReference type="Pfam" id="PF00005">
    <property type="entry name" value="ABC_tran"/>
    <property type="match status" value="1"/>
</dbReference>
<keyword evidence="7 8" id="KW-0472">Membrane</keyword>
<dbReference type="InterPro" id="IPR003439">
    <property type="entry name" value="ABC_transporter-like_ATP-bd"/>
</dbReference>
<evidence type="ECO:0000256" key="1">
    <source>
        <dbReference type="ARBA" id="ARBA00004141"/>
    </source>
</evidence>
<dbReference type="InterPro" id="IPR003593">
    <property type="entry name" value="AAA+_ATPase"/>
</dbReference>
<evidence type="ECO:0000256" key="4">
    <source>
        <dbReference type="ARBA" id="ARBA00022741"/>
    </source>
</evidence>
<proteinExistence type="predicted"/>
<dbReference type="Gene3D" id="3.40.50.300">
    <property type="entry name" value="P-loop containing nucleotide triphosphate hydrolases"/>
    <property type="match status" value="1"/>
</dbReference>
<evidence type="ECO:0000256" key="5">
    <source>
        <dbReference type="ARBA" id="ARBA00022840"/>
    </source>
</evidence>
<dbReference type="CDD" id="cd03213">
    <property type="entry name" value="ABCG_EPDR"/>
    <property type="match status" value="1"/>
</dbReference>
<evidence type="ECO:0000256" key="7">
    <source>
        <dbReference type="ARBA" id="ARBA00023136"/>
    </source>
</evidence>
<reference evidence="10" key="1">
    <citation type="journal article" date="2019" name="Plant J.">
        <title>Chlorella vulgaris genome assembly and annotation reveals the molecular basis for metabolic acclimation to high light conditions.</title>
        <authorList>
            <person name="Cecchin M."/>
            <person name="Marcolungo L."/>
            <person name="Rossato M."/>
            <person name="Girolomoni L."/>
            <person name="Cosentino E."/>
            <person name="Cuine S."/>
            <person name="Li-Beisson Y."/>
            <person name="Delledonne M."/>
            <person name="Ballottari M."/>
        </authorList>
    </citation>
    <scope>NUCLEOTIDE SEQUENCE</scope>
    <source>
        <strain evidence="10">211/11P</strain>
    </source>
</reference>
<evidence type="ECO:0000256" key="3">
    <source>
        <dbReference type="ARBA" id="ARBA00022692"/>
    </source>
</evidence>
<dbReference type="SUPFAM" id="SSF52540">
    <property type="entry name" value="P-loop containing nucleoside triphosphate hydrolases"/>
    <property type="match status" value="1"/>
</dbReference>
<dbReference type="Pfam" id="PF19055">
    <property type="entry name" value="ABC2_membrane_7"/>
    <property type="match status" value="1"/>
</dbReference>
<organism evidence="10 11">
    <name type="scientific">Chlorella vulgaris</name>
    <name type="common">Green alga</name>
    <dbReference type="NCBI Taxonomy" id="3077"/>
    <lineage>
        <taxon>Eukaryota</taxon>
        <taxon>Viridiplantae</taxon>
        <taxon>Chlorophyta</taxon>
        <taxon>core chlorophytes</taxon>
        <taxon>Trebouxiophyceae</taxon>
        <taxon>Chlorellales</taxon>
        <taxon>Chlorellaceae</taxon>
        <taxon>Chlorella clade</taxon>
        <taxon>Chlorella</taxon>
    </lineage>
</organism>
<sequence>MFALDKSPSRKGVRIDFSNVCFTVRDRSTKNELQLLKSVTGTVAANRLTVVMGSSGAGKTTLLDVLACNLFGGGVVSGEVLVNGAPRRASEFAKISSYVLQRDVLLASSTVRECITVAALLKLPRTLPYNEKIARVDAILRELELEGCQHTLIGDDLLNIKGISGGQRRRVSVGIELVKSPKVLFLDEPTSGLDSEMAVSLIDTLVKLAAEGTTICTTIHQPNSMITSNFDFFMLLHAGSTVYFGPWAECVDYFAGHGCPCPQYVNPTDYYMSVLKERGDDLVLAWQKQEHQRRISTTDLEALSLTADDAHMNGGKLTAAEQEAEDQAVLQPAPKVAWWYQVYVLMGRMARMLWRNPVMFMSETAQYVFMGLFIGLIYLQLNDSLATGVSDRAASMWFAMAVLSFTPSYTAAVVWDRDRLLLRRESQQGMYSVTAWFAARTATILPMEVMETALFCVLMYFMVGYYLNVVNFLVFLAAFCMFQLISESIGLMCAIVTPSSTYAILILTFILLFLLSFSGFIVADVPVYFRWISKISYLTYAYAAVVQNEFNSVTFYTAGGEAVPGSQVLSGGVAGVSLSQVNNGLGVGENLAVLLGIAVGARSLAFAMLTSMAKLKRL</sequence>
<keyword evidence="5" id="KW-0067">ATP-binding</keyword>
<comment type="subcellular location">
    <subcellularLocation>
        <location evidence="1">Membrane</location>
        <topology evidence="1">Multi-pass membrane protein</topology>
    </subcellularLocation>
</comment>
<reference evidence="10" key="2">
    <citation type="submission" date="2020-11" db="EMBL/GenBank/DDBJ databases">
        <authorList>
            <person name="Cecchin M."/>
            <person name="Marcolungo L."/>
            <person name="Rossato M."/>
            <person name="Girolomoni L."/>
            <person name="Cosentino E."/>
            <person name="Cuine S."/>
            <person name="Li-Beisson Y."/>
            <person name="Delledonne M."/>
            <person name="Ballottari M."/>
        </authorList>
    </citation>
    <scope>NUCLEOTIDE SEQUENCE</scope>
    <source>
        <strain evidence="10">211/11P</strain>
        <tissue evidence="10">Whole cell</tissue>
    </source>
</reference>
<dbReference type="GO" id="GO:0005524">
    <property type="term" value="F:ATP binding"/>
    <property type="evidence" value="ECO:0007669"/>
    <property type="project" value="UniProtKB-KW"/>
</dbReference>
<dbReference type="InterPro" id="IPR013525">
    <property type="entry name" value="ABC2_TM"/>
</dbReference>
<accession>A0A9D4TWD8</accession>
<keyword evidence="11" id="KW-1185">Reference proteome</keyword>
<dbReference type="PANTHER" id="PTHR48041">
    <property type="entry name" value="ABC TRANSPORTER G FAMILY MEMBER 28"/>
    <property type="match status" value="1"/>
</dbReference>
<feature type="transmembrane region" description="Helical" evidence="8">
    <location>
        <begin position="393"/>
        <end position="415"/>
    </location>
</feature>
<evidence type="ECO:0000313" key="11">
    <source>
        <dbReference type="Proteomes" id="UP001055712"/>
    </source>
</evidence>
<keyword evidence="2" id="KW-0813">Transport</keyword>
<dbReference type="PROSITE" id="PS50893">
    <property type="entry name" value="ABC_TRANSPORTER_2"/>
    <property type="match status" value="1"/>
</dbReference>
<dbReference type="InterPro" id="IPR017871">
    <property type="entry name" value="ABC_transporter-like_CS"/>
</dbReference>
<keyword evidence="3 8" id="KW-0812">Transmembrane</keyword>
<dbReference type="GO" id="GO:0140359">
    <property type="term" value="F:ABC-type transporter activity"/>
    <property type="evidence" value="ECO:0007669"/>
    <property type="project" value="InterPro"/>
</dbReference>
<keyword evidence="4" id="KW-0547">Nucleotide-binding</keyword>
<keyword evidence="6 8" id="KW-1133">Transmembrane helix</keyword>
<feature type="transmembrane region" description="Helical" evidence="8">
    <location>
        <begin position="591"/>
        <end position="609"/>
    </location>
</feature>
<comment type="caution">
    <text evidence="10">The sequence shown here is derived from an EMBL/GenBank/DDBJ whole genome shotgun (WGS) entry which is preliminary data.</text>
</comment>
<evidence type="ECO:0000256" key="8">
    <source>
        <dbReference type="SAM" id="Phobius"/>
    </source>
</evidence>
<dbReference type="GO" id="GO:0016020">
    <property type="term" value="C:membrane"/>
    <property type="evidence" value="ECO:0007669"/>
    <property type="project" value="UniProtKB-SubCell"/>
</dbReference>
<feature type="transmembrane region" description="Helical" evidence="8">
    <location>
        <begin position="358"/>
        <end position="381"/>
    </location>
</feature>
<dbReference type="Pfam" id="PF01061">
    <property type="entry name" value="ABC2_membrane"/>
    <property type="match status" value="1"/>
</dbReference>
<dbReference type="EMBL" id="SIDB01000002">
    <property type="protein sequence ID" value="KAI3436145.1"/>
    <property type="molecule type" value="Genomic_DNA"/>
</dbReference>
<dbReference type="AlphaFoldDB" id="A0A9D4TWD8"/>
<dbReference type="SMART" id="SM00382">
    <property type="entry name" value="AAA"/>
    <property type="match status" value="1"/>
</dbReference>
<dbReference type="Proteomes" id="UP001055712">
    <property type="component" value="Unassembled WGS sequence"/>
</dbReference>
<dbReference type="InterPro" id="IPR050352">
    <property type="entry name" value="ABCG_transporters"/>
</dbReference>
<feature type="domain" description="ABC transporter" evidence="9">
    <location>
        <begin position="15"/>
        <end position="263"/>
    </location>
</feature>
<dbReference type="InterPro" id="IPR027417">
    <property type="entry name" value="P-loop_NTPase"/>
</dbReference>
<dbReference type="InterPro" id="IPR043926">
    <property type="entry name" value="ABCG_dom"/>
</dbReference>
<dbReference type="GO" id="GO:0016887">
    <property type="term" value="F:ATP hydrolysis activity"/>
    <property type="evidence" value="ECO:0007669"/>
    <property type="project" value="InterPro"/>
</dbReference>
<dbReference type="PANTHER" id="PTHR48041:SF139">
    <property type="entry name" value="PROTEIN SCARLET"/>
    <property type="match status" value="1"/>
</dbReference>
<feature type="transmembrane region" description="Helical" evidence="8">
    <location>
        <begin position="473"/>
        <end position="495"/>
    </location>
</feature>
<name>A0A9D4TWD8_CHLVU</name>
<gene>
    <name evidence="10" type="ORF">D9Q98_002202</name>
</gene>
<evidence type="ECO:0000313" key="10">
    <source>
        <dbReference type="EMBL" id="KAI3436145.1"/>
    </source>
</evidence>